<dbReference type="InterPro" id="IPR009057">
    <property type="entry name" value="Homeodomain-like_sf"/>
</dbReference>
<evidence type="ECO:0000256" key="1">
    <source>
        <dbReference type="ARBA" id="ARBA00023015"/>
    </source>
</evidence>
<dbReference type="Pfam" id="PF02311">
    <property type="entry name" value="AraC_binding"/>
    <property type="match status" value="1"/>
</dbReference>
<reference evidence="6 7" key="1">
    <citation type="submission" date="2018-05" db="EMBL/GenBank/DDBJ databases">
        <title>Paenibacillus flagellatus sp. nov., isolated from selenium mineral soil.</title>
        <authorList>
            <person name="Dai X."/>
        </authorList>
    </citation>
    <scope>NUCLEOTIDE SEQUENCE [LARGE SCALE GENOMIC DNA]</scope>
    <source>
        <strain evidence="6 7">DXL2</strain>
    </source>
</reference>
<dbReference type="PANTHER" id="PTHR46796">
    <property type="entry name" value="HTH-TYPE TRANSCRIPTIONAL ACTIVATOR RHAS-RELATED"/>
    <property type="match status" value="1"/>
</dbReference>
<evidence type="ECO:0000256" key="4">
    <source>
        <dbReference type="ARBA" id="ARBA00023163"/>
    </source>
</evidence>
<keyword evidence="3" id="KW-0010">Activator</keyword>
<keyword evidence="7" id="KW-1185">Reference proteome</keyword>
<dbReference type="GO" id="GO:0043565">
    <property type="term" value="F:sequence-specific DNA binding"/>
    <property type="evidence" value="ECO:0007669"/>
    <property type="project" value="InterPro"/>
</dbReference>
<dbReference type="PROSITE" id="PS01124">
    <property type="entry name" value="HTH_ARAC_FAMILY_2"/>
    <property type="match status" value="1"/>
</dbReference>
<gene>
    <name evidence="6" type="ORF">DLM86_04290</name>
</gene>
<evidence type="ECO:0000256" key="2">
    <source>
        <dbReference type="ARBA" id="ARBA00023125"/>
    </source>
</evidence>
<feature type="domain" description="HTH araC/xylS-type" evidence="5">
    <location>
        <begin position="180"/>
        <end position="278"/>
    </location>
</feature>
<dbReference type="SUPFAM" id="SSF46689">
    <property type="entry name" value="Homeodomain-like"/>
    <property type="match status" value="2"/>
</dbReference>
<evidence type="ECO:0000259" key="5">
    <source>
        <dbReference type="PROSITE" id="PS01124"/>
    </source>
</evidence>
<dbReference type="OrthoDB" id="2638442at2"/>
<keyword evidence="1" id="KW-0805">Transcription regulation</keyword>
<dbReference type="Proteomes" id="UP000247476">
    <property type="component" value="Unassembled WGS sequence"/>
</dbReference>
<accession>A0A2V5KDG1</accession>
<evidence type="ECO:0000313" key="7">
    <source>
        <dbReference type="Proteomes" id="UP000247476"/>
    </source>
</evidence>
<proteinExistence type="predicted"/>
<dbReference type="AlphaFoldDB" id="A0A2V5KDG1"/>
<dbReference type="InterPro" id="IPR037923">
    <property type="entry name" value="HTH-like"/>
</dbReference>
<dbReference type="Pfam" id="PF12833">
    <property type="entry name" value="HTH_18"/>
    <property type="match status" value="1"/>
</dbReference>
<dbReference type="EMBL" id="QJVJ01000002">
    <property type="protein sequence ID" value="PYI56214.1"/>
    <property type="molecule type" value="Genomic_DNA"/>
</dbReference>
<organism evidence="6 7">
    <name type="scientific">Paenibacillus flagellatus</name>
    <dbReference type="NCBI Taxonomy" id="2211139"/>
    <lineage>
        <taxon>Bacteria</taxon>
        <taxon>Bacillati</taxon>
        <taxon>Bacillota</taxon>
        <taxon>Bacilli</taxon>
        <taxon>Bacillales</taxon>
        <taxon>Paenibacillaceae</taxon>
        <taxon>Paenibacillus</taxon>
    </lineage>
</organism>
<dbReference type="RefSeq" id="WP_110838743.1">
    <property type="nucleotide sequence ID" value="NZ_QJVJ01000002.1"/>
</dbReference>
<dbReference type="SUPFAM" id="SSF51215">
    <property type="entry name" value="Regulatory protein AraC"/>
    <property type="match status" value="1"/>
</dbReference>
<dbReference type="Gene3D" id="1.10.10.60">
    <property type="entry name" value="Homeodomain-like"/>
    <property type="match status" value="2"/>
</dbReference>
<dbReference type="InterPro" id="IPR050204">
    <property type="entry name" value="AraC_XylS_family_regulators"/>
</dbReference>
<dbReference type="PRINTS" id="PR00032">
    <property type="entry name" value="HTHARAC"/>
</dbReference>
<dbReference type="GO" id="GO:0003700">
    <property type="term" value="F:DNA-binding transcription factor activity"/>
    <property type="evidence" value="ECO:0007669"/>
    <property type="project" value="InterPro"/>
</dbReference>
<dbReference type="PROSITE" id="PS00041">
    <property type="entry name" value="HTH_ARAC_FAMILY_1"/>
    <property type="match status" value="1"/>
</dbReference>
<evidence type="ECO:0000313" key="6">
    <source>
        <dbReference type="EMBL" id="PYI56214.1"/>
    </source>
</evidence>
<sequence>MEETPYEYCEIWRNVPTPLEKTAGMRLVRAGHNVAKPNYSIGPKMIECYGMHFVVDGKVTLEYGAGQVVLPKNSAFCLWPNMSYRYRIAPSAKPLKMMWLSLDGPQLPELLRRIGLGPAKPYETAVFDRTARAFVGRIHRTLREPDGDPLHRQTLLYMLFERMSKLHADEGRDAGSDWLARSLDYFRLHFAEPLSIGEAARLAGVHRSHFTAMFHRETGLAPREYIRKLRMDKASSLLEQSSLSIGEIALTVGYADLYSFSRAFKNQFGRPPSAYKHRGL</sequence>
<dbReference type="InterPro" id="IPR003313">
    <property type="entry name" value="AraC-bd"/>
</dbReference>
<protein>
    <submittedName>
        <fullName evidence="6">AraC family transcriptional regulator</fullName>
    </submittedName>
</protein>
<evidence type="ECO:0000256" key="3">
    <source>
        <dbReference type="ARBA" id="ARBA00023159"/>
    </source>
</evidence>
<dbReference type="SMART" id="SM00342">
    <property type="entry name" value="HTH_ARAC"/>
    <property type="match status" value="1"/>
</dbReference>
<comment type="caution">
    <text evidence="6">The sequence shown here is derived from an EMBL/GenBank/DDBJ whole genome shotgun (WGS) entry which is preliminary data.</text>
</comment>
<keyword evidence="2" id="KW-0238">DNA-binding</keyword>
<dbReference type="InterPro" id="IPR020449">
    <property type="entry name" value="Tscrpt_reg_AraC-type_HTH"/>
</dbReference>
<keyword evidence="4" id="KW-0804">Transcription</keyword>
<dbReference type="InterPro" id="IPR018062">
    <property type="entry name" value="HTH_AraC-typ_CS"/>
</dbReference>
<name>A0A2V5KDG1_9BACL</name>
<dbReference type="InterPro" id="IPR018060">
    <property type="entry name" value="HTH_AraC"/>
</dbReference>